<dbReference type="GO" id="GO:0003700">
    <property type="term" value="F:DNA-binding transcription factor activity"/>
    <property type="evidence" value="ECO:0007669"/>
    <property type="project" value="InterPro"/>
</dbReference>
<protein>
    <recommendedName>
        <fullName evidence="8">AP2/ERF domain-containing protein</fullName>
    </recommendedName>
</protein>
<evidence type="ECO:0000256" key="5">
    <source>
        <dbReference type="ARBA" id="ARBA00023242"/>
    </source>
</evidence>
<dbReference type="EMBL" id="JABFAA010000007">
    <property type="protein sequence ID" value="MBA0685807.1"/>
    <property type="molecule type" value="Genomic_DNA"/>
</dbReference>
<dbReference type="InterPro" id="IPR036955">
    <property type="entry name" value="AP2/ERF_dom_sf"/>
</dbReference>
<dbReference type="AlphaFoldDB" id="A0A7J8XEX3"/>
<dbReference type="Pfam" id="PF00847">
    <property type="entry name" value="AP2"/>
    <property type="match status" value="1"/>
</dbReference>
<gene>
    <name evidence="9" type="ORF">Goari_013453</name>
</gene>
<dbReference type="PANTHER" id="PTHR31190:SF102">
    <property type="entry name" value="AP2_ERF DOMAIN-CONTAINING PROTEIN"/>
    <property type="match status" value="1"/>
</dbReference>
<keyword evidence="4" id="KW-0804">Transcription</keyword>
<evidence type="ECO:0000256" key="3">
    <source>
        <dbReference type="ARBA" id="ARBA00023125"/>
    </source>
</evidence>
<keyword evidence="2" id="KW-0805">Transcription regulation</keyword>
<evidence type="ECO:0000313" key="10">
    <source>
        <dbReference type="Proteomes" id="UP000593577"/>
    </source>
</evidence>
<dbReference type="SMART" id="SM00380">
    <property type="entry name" value="AP2"/>
    <property type="match status" value="1"/>
</dbReference>
<dbReference type="GO" id="GO:0009873">
    <property type="term" value="P:ethylene-activated signaling pathway"/>
    <property type="evidence" value="ECO:0007669"/>
    <property type="project" value="InterPro"/>
</dbReference>
<feature type="domain" description="AP2/ERF" evidence="8">
    <location>
        <begin position="104"/>
        <end position="162"/>
    </location>
</feature>
<dbReference type="FunFam" id="3.30.730.10:FF:000001">
    <property type="entry name" value="Ethylene-responsive transcription factor 2"/>
    <property type="match status" value="1"/>
</dbReference>
<keyword evidence="10" id="KW-1185">Reference proteome</keyword>
<dbReference type="InterPro" id="IPR044808">
    <property type="entry name" value="ERF_plant"/>
</dbReference>
<organism evidence="9 10">
    <name type="scientific">Gossypium aridum</name>
    <name type="common">American cotton</name>
    <name type="synonym">Erioxylum aridum</name>
    <dbReference type="NCBI Taxonomy" id="34290"/>
    <lineage>
        <taxon>Eukaryota</taxon>
        <taxon>Viridiplantae</taxon>
        <taxon>Streptophyta</taxon>
        <taxon>Embryophyta</taxon>
        <taxon>Tracheophyta</taxon>
        <taxon>Spermatophyta</taxon>
        <taxon>Magnoliopsida</taxon>
        <taxon>eudicotyledons</taxon>
        <taxon>Gunneridae</taxon>
        <taxon>Pentapetalae</taxon>
        <taxon>rosids</taxon>
        <taxon>malvids</taxon>
        <taxon>Malvales</taxon>
        <taxon>Malvaceae</taxon>
        <taxon>Malvoideae</taxon>
        <taxon>Gossypium</taxon>
    </lineage>
</organism>
<evidence type="ECO:0000259" key="8">
    <source>
        <dbReference type="PROSITE" id="PS51032"/>
    </source>
</evidence>
<evidence type="ECO:0000256" key="1">
    <source>
        <dbReference type="ARBA" id="ARBA00004123"/>
    </source>
</evidence>
<accession>A0A7J8XEX3</accession>
<dbReference type="PANTHER" id="PTHR31190">
    <property type="entry name" value="DNA-BINDING DOMAIN"/>
    <property type="match status" value="1"/>
</dbReference>
<dbReference type="InterPro" id="IPR001471">
    <property type="entry name" value="AP2/ERF_dom"/>
</dbReference>
<dbReference type="PRINTS" id="PR00367">
    <property type="entry name" value="ETHRSPELEMNT"/>
</dbReference>
<reference evidence="9 10" key="1">
    <citation type="journal article" date="2019" name="Genome Biol. Evol.">
        <title>Insights into the evolution of the New World diploid cottons (Gossypium, subgenus Houzingenia) based on genome sequencing.</title>
        <authorList>
            <person name="Grover C.E."/>
            <person name="Arick M.A. 2nd"/>
            <person name="Thrash A."/>
            <person name="Conover J.L."/>
            <person name="Sanders W.S."/>
            <person name="Peterson D.G."/>
            <person name="Frelichowski J.E."/>
            <person name="Scheffler J.A."/>
            <person name="Scheffler B.E."/>
            <person name="Wendel J.F."/>
        </authorList>
    </citation>
    <scope>NUCLEOTIDE SEQUENCE [LARGE SCALE GENOMIC DNA]</scope>
    <source>
        <strain evidence="9">185</strain>
        <tissue evidence="9">Leaf</tissue>
    </source>
</reference>
<dbReference type="Gene3D" id="3.30.730.10">
    <property type="entry name" value="AP2/ERF domain"/>
    <property type="match status" value="1"/>
</dbReference>
<comment type="subcellular location">
    <subcellularLocation>
        <location evidence="1">Nucleus</location>
    </subcellularLocation>
</comment>
<dbReference type="GO" id="GO:0005634">
    <property type="term" value="C:nucleus"/>
    <property type="evidence" value="ECO:0007669"/>
    <property type="project" value="UniProtKB-SubCell"/>
</dbReference>
<keyword evidence="5" id="KW-0539">Nucleus</keyword>
<evidence type="ECO:0000256" key="2">
    <source>
        <dbReference type="ARBA" id="ARBA00023015"/>
    </source>
</evidence>
<dbReference type="PROSITE" id="PS51032">
    <property type="entry name" value="AP2_ERF"/>
    <property type="match status" value="1"/>
</dbReference>
<keyword evidence="3" id="KW-0238">DNA-binding</keyword>
<comment type="caution">
    <text evidence="9">The sequence shown here is derived from an EMBL/GenBank/DDBJ whole genome shotgun (WGS) entry which is preliminary data.</text>
</comment>
<dbReference type="SUPFAM" id="SSF54171">
    <property type="entry name" value="DNA-binding domain"/>
    <property type="match status" value="1"/>
</dbReference>
<name>A0A7J8XEX3_GOSAI</name>
<dbReference type="GO" id="GO:0003677">
    <property type="term" value="F:DNA binding"/>
    <property type="evidence" value="ECO:0007669"/>
    <property type="project" value="UniProtKB-KW"/>
</dbReference>
<evidence type="ECO:0000256" key="7">
    <source>
        <dbReference type="SAM" id="MobiDB-lite"/>
    </source>
</evidence>
<comment type="similarity">
    <text evidence="6">Belongs to the AP2/ERF transcription factor family. ERF subfamily.</text>
</comment>
<proteinExistence type="inferred from homology"/>
<evidence type="ECO:0000313" key="9">
    <source>
        <dbReference type="EMBL" id="MBA0685807.1"/>
    </source>
</evidence>
<dbReference type="InterPro" id="IPR016177">
    <property type="entry name" value="DNA-bd_dom_sf"/>
</dbReference>
<evidence type="ECO:0000256" key="4">
    <source>
        <dbReference type="ARBA" id="ARBA00023163"/>
    </source>
</evidence>
<dbReference type="CDD" id="cd00018">
    <property type="entry name" value="AP2"/>
    <property type="match status" value="1"/>
</dbReference>
<feature type="region of interest" description="Disordered" evidence="7">
    <location>
        <begin position="168"/>
        <end position="210"/>
    </location>
</feature>
<evidence type="ECO:0000256" key="6">
    <source>
        <dbReference type="ARBA" id="ARBA00024343"/>
    </source>
</evidence>
<sequence>MYCEGTSDFDLRLLDSIRRHLLEDDDFETQYPATFSENLANVQLPITSAQMGCSKTDAVAINVDQWMTFDQLFDAAEAAAEVSFPSCEMSSKLDTPQTPPKKVHYKGVRRRPWGTYAAEIRDPKKNGARIWLGTYETPEDAALAYDREAFKMRGSKAKLNFPHLIGSDQVQPVRLSNNKRRSPEPRSPSSSSSMSDDGTPKSKRRISELGSDYKLDIHQLMSTQF</sequence>
<dbReference type="Proteomes" id="UP000593577">
    <property type="component" value="Unassembled WGS sequence"/>
</dbReference>